<evidence type="ECO:0000313" key="1">
    <source>
        <dbReference type="EMBL" id="KAK3735854.1"/>
    </source>
</evidence>
<organism evidence="1 2">
    <name type="scientific">Elysia crispata</name>
    <name type="common">lettuce slug</name>
    <dbReference type="NCBI Taxonomy" id="231223"/>
    <lineage>
        <taxon>Eukaryota</taxon>
        <taxon>Metazoa</taxon>
        <taxon>Spiralia</taxon>
        <taxon>Lophotrochozoa</taxon>
        <taxon>Mollusca</taxon>
        <taxon>Gastropoda</taxon>
        <taxon>Heterobranchia</taxon>
        <taxon>Euthyneura</taxon>
        <taxon>Panpulmonata</taxon>
        <taxon>Sacoglossa</taxon>
        <taxon>Placobranchoidea</taxon>
        <taxon>Plakobranchidae</taxon>
        <taxon>Elysia</taxon>
    </lineage>
</organism>
<keyword evidence="2" id="KW-1185">Reference proteome</keyword>
<protein>
    <submittedName>
        <fullName evidence="1">Uncharacterized protein</fullName>
    </submittedName>
</protein>
<dbReference type="EMBL" id="JAWDGP010006763">
    <property type="protein sequence ID" value="KAK3735854.1"/>
    <property type="molecule type" value="Genomic_DNA"/>
</dbReference>
<comment type="caution">
    <text evidence="1">The sequence shown here is derived from an EMBL/GenBank/DDBJ whole genome shotgun (WGS) entry which is preliminary data.</text>
</comment>
<gene>
    <name evidence="1" type="ORF">RRG08_041046</name>
</gene>
<proteinExistence type="predicted"/>
<dbReference type="Proteomes" id="UP001283361">
    <property type="component" value="Unassembled WGS sequence"/>
</dbReference>
<evidence type="ECO:0000313" key="2">
    <source>
        <dbReference type="Proteomes" id="UP001283361"/>
    </source>
</evidence>
<reference evidence="1" key="1">
    <citation type="journal article" date="2023" name="G3 (Bethesda)">
        <title>A reference genome for the long-term kleptoplast-retaining sea slug Elysia crispata morphotype clarki.</title>
        <authorList>
            <person name="Eastman K.E."/>
            <person name="Pendleton A.L."/>
            <person name="Shaikh M.A."/>
            <person name="Suttiyut T."/>
            <person name="Ogas R."/>
            <person name="Tomko P."/>
            <person name="Gavelis G."/>
            <person name="Widhalm J.R."/>
            <person name="Wisecaver J.H."/>
        </authorList>
    </citation>
    <scope>NUCLEOTIDE SEQUENCE</scope>
    <source>
        <strain evidence="1">ECLA1</strain>
    </source>
</reference>
<dbReference type="AlphaFoldDB" id="A0AAE0Y7K7"/>
<name>A0AAE0Y7K7_9GAST</name>
<sequence length="219" mass="24393">MDAKIRLRGSNQTGNIGAIWPSRRLKWSQKSPGSRLSCTTPVKYPYSSRVAKDWAEDSTSRVGVEIQMTKFTGKEGTVSVVCPRTLMSSITTLRGMYDIRSTTESKQFHNEIKHGSNFMIAINSSSPRFKDRPSYAKRPPFDDLRKGRFHLCYYERKQNGVELADVAVMNITPFPVPANSALERLGMTCCVESTLALSISSGQRANGVSLAAKEPTEYL</sequence>
<accession>A0AAE0Y7K7</accession>